<evidence type="ECO:0000313" key="6">
    <source>
        <dbReference type="Proteomes" id="UP000305511"/>
    </source>
</evidence>
<reference evidence="5 6" key="1">
    <citation type="submission" date="2019-02" db="EMBL/GenBank/DDBJ databases">
        <title>Bacteria dissemination in different level of health care in South Africa: the effectiveness of infections prevention and control.</title>
        <authorList>
            <person name="Shobo C."/>
            <person name="Amoako D.G."/>
            <person name="Allam M."/>
            <person name="Ismail A."/>
            <person name="Bester L.A."/>
            <person name="Essack S.Y."/>
        </authorList>
    </citation>
    <scope>NUCLEOTIDE SEQUENCE [LARGE SCALE GENOMIC DNA]</scope>
    <source>
        <strain evidence="5 6">2SIL2</strain>
    </source>
</reference>
<dbReference type="AlphaFoldDB" id="A0A1Q1FVQ4"/>
<dbReference type="EMBL" id="SIYF01000128">
    <property type="protein sequence ID" value="TKK88293.1"/>
    <property type="molecule type" value="Genomic_DNA"/>
</dbReference>
<name>A0A1Q1FVQ4_ENTFL</name>
<comment type="similarity">
    <text evidence="1">Belongs to the carbohydrate kinase PfkB family.</text>
</comment>
<comment type="caution">
    <text evidence="5">The sequence shown here is derived from an EMBL/GenBank/DDBJ whole genome shotgun (WGS) entry which is preliminary data.</text>
</comment>
<dbReference type="Proteomes" id="UP000305511">
    <property type="component" value="Unassembled WGS sequence"/>
</dbReference>
<keyword evidence="2" id="KW-0808">Transferase</keyword>
<gene>
    <name evidence="5" type="ORF">EY666_05905</name>
</gene>
<dbReference type="InterPro" id="IPR011611">
    <property type="entry name" value="PfkB_dom"/>
</dbReference>
<evidence type="ECO:0000313" key="5">
    <source>
        <dbReference type="EMBL" id="TKK88293.1"/>
    </source>
</evidence>
<proteinExistence type="inferred from homology"/>
<dbReference type="RefSeq" id="WP_002359836.1">
    <property type="nucleotide sequence ID" value="NZ_CP019512.1"/>
</dbReference>
<dbReference type="PANTHER" id="PTHR43320:SF2">
    <property type="entry name" value="2-DEHYDRO-3-DEOXYGLUCONOKINASE_2-DEHYDRO-3-DEOXYGALACTONOKINASE"/>
    <property type="match status" value="1"/>
</dbReference>
<evidence type="ECO:0000256" key="2">
    <source>
        <dbReference type="ARBA" id="ARBA00022679"/>
    </source>
</evidence>
<organism evidence="5 6">
    <name type="scientific">Enterococcus faecalis</name>
    <name type="common">Streptococcus faecalis</name>
    <dbReference type="NCBI Taxonomy" id="1351"/>
    <lineage>
        <taxon>Bacteria</taxon>
        <taxon>Bacillati</taxon>
        <taxon>Bacillota</taxon>
        <taxon>Bacilli</taxon>
        <taxon>Lactobacillales</taxon>
        <taxon>Enterococcaceae</taxon>
        <taxon>Enterococcus</taxon>
    </lineage>
</organism>
<dbReference type="SUPFAM" id="SSF53613">
    <property type="entry name" value="Ribokinase-like"/>
    <property type="match status" value="1"/>
</dbReference>
<dbReference type="PANTHER" id="PTHR43320">
    <property type="entry name" value="SUGAR KINASE"/>
    <property type="match status" value="1"/>
</dbReference>
<evidence type="ECO:0000256" key="1">
    <source>
        <dbReference type="ARBA" id="ARBA00010688"/>
    </source>
</evidence>
<protein>
    <submittedName>
        <fullName evidence="5">Sugar kinase</fullName>
    </submittedName>
</protein>
<evidence type="ECO:0000256" key="3">
    <source>
        <dbReference type="ARBA" id="ARBA00022777"/>
    </source>
</evidence>
<dbReference type="Gene3D" id="3.40.1190.20">
    <property type="match status" value="1"/>
</dbReference>
<dbReference type="Pfam" id="PF00294">
    <property type="entry name" value="PfkB"/>
    <property type="match status" value="1"/>
</dbReference>
<dbReference type="InterPro" id="IPR052700">
    <property type="entry name" value="Carb_kinase_PfkB-like"/>
</dbReference>
<dbReference type="InterPro" id="IPR029056">
    <property type="entry name" value="Ribokinase-like"/>
</dbReference>
<dbReference type="GO" id="GO:0016301">
    <property type="term" value="F:kinase activity"/>
    <property type="evidence" value="ECO:0007669"/>
    <property type="project" value="UniProtKB-KW"/>
</dbReference>
<sequence>MANILTLGEIMLRLSTDIGVRLNETQQLICHYGGGEANVAISLANFGHQVSFASKVPDNSLGQAAVKHLRRNGVMSDFVQLGGARLGTYYMETGIGERAASVTYDRAGSSFAEVTEFPWSYEKLFSGIELFHISGITAALSVQWCQWTVELVKVAKKFGVLVSFDINYRGKLWSQAAAGKALKEILPYVDYCSAGELDARYLLEIPEDRMNSGFVYYYQQMQQQFPNIKCFYSTKRIVSSASNNQLVGTLWLENTYYESEVHKINPIVDRVGGGDAFAAGILHGLISDFDGQRTVEFATAASALKHTVHGDCNQFSEIEIEQFLTAGSGRIVR</sequence>
<keyword evidence="3 5" id="KW-0418">Kinase</keyword>
<dbReference type="CDD" id="cd01166">
    <property type="entry name" value="KdgK"/>
    <property type="match status" value="1"/>
</dbReference>
<evidence type="ECO:0000259" key="4">
    <source>
        <dbReference type="Pfam" id="PF00294"/>
    </source>
</evidence>
<feature type="domain" description="Carbohydrate kinase PfkB" evidence="4">
    <location>
        <begin position="1"/>
        <end position="313"/>
    </location>
</feature>
<accession>A0A1Q1FVQ4</accession>